<keyword evidence="4" id="KW-0964">Secreted</keyword>
<evidence type="ECO:0000256" key="7">
    <source>
        <dbReference type="ARBA" id="ARBA00023295"/>
    </source>
</evidence>
<keyword evidence="5 9" id="KW-0732">Signal</keyword>
<keyword evidence="12" id="KW-1185">Reference proteome</keyword>
<feature type="region of interest" description="Disordered" evidence="8">
    <location>
        <begin position="408"/>
        <end position="462"/>
    </location>
</feature>
<comment type="subcellular location">
    <subcellularLocation>
        <location evidence="3">Secreted</location>
    </subcellularLocation>
</comment>
<evidence type="ECO:0000256" key="1">
    <source>
        <dbReference type="ARBA" id="ARBA00000966"/>
    </source>
</evidence>
<accession>A0ABP4WF30</accession>
<dbReference type="PROSITE" id="PS51173">
    <property type="entry name" value="CBM2"/>
    <property type="match status" value="1"/>
</dbReference>
<evidence type="ECO:0000256" key="9">
    <source>
        <dbReference type="SAM" id="SignalP"/>
    </source>
</evidence>
<reference evidence="12" key="1">
    <citation type="journal article" date="2019" name="Int. J. Syst. Evol. Microbiol.">
        <title>The Global Catalogue of Microorganisms (GCM) 10K type strain sequencing project: providing services to taxonomists for standard genome sequencing and annotation.</title>
        <authorList>
            <consortium name="The Broad Institute Genomics Platform"/>
            <consortium name="The Broad Institute Genome Sequencing Center for Infectious Disease"/>
            <person name="Wu L."/>
            <person name="Ma J."/>
        </authorList>
    </citation>
    <scope>NUCLEOTIDE SEQUENCE [LARGE SCALE GENOMIC DNA]</scope>
    <source>
        <strain evidence="12">JCM 13249</strain>
    </source>
</reference>
<comment type="caution">
    <text evidence="11">The sequence shown here is derived from an EMBL/GenBank/DDBJ whole genome shotgun (WGS) entry which is preliminary data.</text>
</comment>
<dbReference type="Gene3D" id="2.60.40.290">
    <property type="match status" value="1"/>
</dbReference>
<feature type="domain" description="CBM2" evidence="10">
    <location>
        <begin position="470"/>
        <end position="573"/>
    </location>
</feature>
<dbReference type="SUPFAM" id="SSF51445">
    <property type="entry name" value="(Trans)glycosidases"/>
    <property type="match status" value="1"/>
</dbReference>
<dbReference type="InterPro" id="IPR012291">
    <property type="entry name" value="CBM2_carb-bd_dom_sf"/>
</dbReference>
<comment type="catalytic activity">
    <reaction evidence="2">
        <text>Random hydrolysis of (1-&gt;4)-beta-D-mannosidic linkages in mannans, galactomannans and glucomannans.</text>
        <dbReference type="EC" id="3.2.1.78"/>
    </reaction>
</comment>
<keyword evidence="6" id="KW-0378">Hydrolase</keyword>
<evidence type="ECO:0000259" key="10">
    <source>
        <dbReference type="PROSITE" id="PS51173"/>
    </source>
</evidence>
<feature type="chain" id="PRO_5045239600" description="CBM2 domain-containing protein" evidence="9">
    <location>
        <begin position="27"/>
        <end position="573"/>
    </location>
</feature>
<evidence type="ECO:0000256" key="6">
    <source>
        <dbReference type="ARBA" id="ARBA00022801"/>
    </source>
</evidence>
<feature type="compositionally biased region" description="Low complexity" evidence="8">
    <location>
        <begin position="408"/>
        <end position="437"/>
    </location>
</feature>
<dbReference type="EMBL" id="BAAALS010000010">
    <property type="protein sequence ID" value="GAA1753219.1"/>
    <property type="molecule type" value="Genomic_DNA"/>
</dbReference>
<evidence type="ECO:0000256" key="4">
    <source>
        <dbReference type="ARBA" id="ARBA00022525"/>
    </source>
</evidence>
<evidence type="ECO:0000256" key="5">
    <source>
        <dbReference type="ARBA" id="ARBA00022729"/>
    </source>
</evidence>
<dbReference type="Proteomes" id="UP001500655">
    <property type="component" value="Unassembled WGS sequence"/>
</dbReference>
<evidence type="ECO:0000256" key="2">
    <source>
        <dbReference type="ARBA" id="ARBA00001678"/>
    </source>
</evidence>
<name>A0ABP4WF30_9ACTN</name>
<keyword evidence="7" id="KW-0326">Glycosidase</keyword>
<dbReference type="InterPro" id="IPR045053">
    <property type="entry name" value="MAN-like"/>
</dbReference>
<dbReference type="InterPro" id="IPR008965">
    <property type="entry name" value="CBM2/CBM3_carb-bd_dom_sf"/>
</dbReference>
<dbReference type="InterPro" id="IPR001547">
    <property type="entry name" value="Glyco_hydro_5"/>
</dbReference>
<evidence type="ECO:0000256" key="8">
    <source>
        <dbReference type="SAM" id="MobiDB-lite"/>
    </source>
</evidence>
<proteinExistence type="predicted"/>
<evidence type="ECO:0000313" key="12">
    <source>
        <dbReference type="Proteomes" id="UP001500655"/>
    </source>
</evidence>
<gene>
    <name evidence="11" type="ORF">GCM10009681_25250</name>
</gene>
<dbReference type="SMART" id="SM00637">
    <property type="entry name" value="CBD_II"/>
    <property type="match status" value="1"/>
</dbReference>
<dbReference type="InterPro" id="IPR017853">
    <property type="entry name" value="GH"/>
</dbReference>
<dbReference type="InterPro" id="IPR001919">
    <property type="entry name" value="CBD2"/>
</dbReference>
<feature type="signal peptide" evidence="9">
    <location>
        <begin position="1"/>
        <end position="26"/>
    </location>
</feature>
<comment type="catalytic activity">
    <reaction evidence="1">
        <text>Endohydrolysis of (1-&gt;4)-beta-D-glucosidic linkages in cellulose, lichenin and cereal beta-D-glucans.</text>
        <dbReference type="EC" id="3.2.1.4"/>
    </reaction>
</comment>
<dbReference type="Pfam" id="PF26410">
    <property type="entry name" value="GH5_mannosidase"/>
    <property type="match status" value="1"/>
</dbReference>
<organism evidence="11 12">
    <name type="scientific">Luedemannella helvata</name>
    <dbReference type="NCBI Taxonomy" id="349315"/>
    <lineage>
        <taxon>Bacteria</taxon>
        <taxon>Bacillati</taxon>
        <taxon>Actinomycetota</taxon>
        <taxon>Actinomycetes</taxon>
        <taxon>Micromonosporales</taxon>
        <taxon>Micromonosporaceae</taxon>
        <taxon>Luedemannella</taxon>
    </lineage>
</organism>
<dbReference type="SUPFAM" id="SSF49384">
    <property type="entry name" value="Carbohydrate-binding domain"/>
    <property type="match status" value="1"/>
</dbReference>
<feature type="compositionally biased region" description="Polar residues" evidence="8">
    <location>
        <begin position="438"/>
        <end position="462"/>
    </location>
</feature>
<dbReference type="PANTHER" id="PTHR31451:SF39">
    <property type="entry name" value="MANNAN ENDO-1,4-BETA-MANNOSIDASE 1"/>
    <property type="match status" value="1"/>
</dbReference>
<dbReference type="Pfam" id="PF00553">
    <property type="entry name" value="CBM_2"/>
    <property type="match status" value="1"/>
</dbReference>
<evidence type="ECO:0000313" key="11">
    <source>
        <dbReference type="EMBL" id="GAA1753219.1"/>
    </source>
</evidence>
<dbReference type="Gene3D" id="3.20.20.80">
    <property type="entry name" value="Glycosidases"/>
    <property type="match status" value="1"/>
</dbReference>
<sequence length="573" mass="62075">MVAAFAAIAALVAAATAVIVATTAQAADPRDSFVTRCGIRFCVDGKPAYFAGANTYDLFTYGYDWLPGEQYVDKVRIDGHFDKLRTDGVQVLRLWMFSHEDWMGSEAAEGVYTEEQFILYDYIMKSARDHSIRLIPVFENYWEAYGGIDKRLSWEGLGTGQANRWRFFNKSQCPGCFDQYKNYVRYALGRTNFFTGVKWINDPTVMAWELMNEPRYQDATPNENTTGTTLRAWVDEMGALVKSLDPNHLLGTGMEGQQTSYGYGGDAGNPFVYIHQSPYIDFTSAHMYPTEGWAGLDYAKARALVKRWIDDSHNVVGKPFFLGEWNVHDNKTEWWAQIYAEMEASGGDADAFWWFPGSASCGGFDSGFGCPEHTVFKQHAANFAARSGTGTTVGPTTAAPTSAVVTSPAVTTRPPTSAAVTTRPPTSAVVTTRPPTSAVVTTRPPTSAVVTTRPPTSAVVTTRPPTSAVVTTSVGGCTAAYTVTNSWQGGFQGEVTVTAGSAAITGWTVNWSYANGQTISQLWNGTLTTSGSSVSVRNLSWNGALAAGTSTTFGFLGSWNGTNSVPTLACVKA</sequence>
<protein>
    <recommendedName>
        <fullName evidence="10">CBM2 domain-containing protein</fullName>
    </recommendedName>
</protein>
<dbReference type="PANTHER" id="PTHR31451">
    <property type="match status" value="1"/>
</dbReference>
<evidence type="ECO:0000256" key="3">
    <source>
        <dbReference type="ARBA" id="ARBA00004613"/>
    </source>
</evidence>